<evidence type="ECO:0000313" key="1">
    <source>
        <dbReference type="EMBL" id="OQP43439.1"/>
    </source>
</evidence>
<protein>
    <submittedName>
        <fullName evidence="1">Uncharacterized protein</fullName>
    </submittedName>
</protein>
<dbReference type="AlphaFoldDB" id="A0A1V9EBE4"/>
<accession>A0A1V9EBE4</accession>
<reference evidence="2" key="1">
    <citation type="submission" date="2016-04" db="EMBL/GenBank/DDBJ databases">
        <authorList>
            <person name="Chen L."/>
            <person name="Zhuang W."/>
            <person name="Wang G."/>
        </authorList>
    </citation>
    <scope>NUCLEOTIDE SEQUENCE [LARGE SCALE GENOMIC DNA]</scope>
    <source>
        <strain evidence="2">17621</strain>
    </source>
</reference>
<dbReference type="EMBL" id="LVXG01000046">
    <property type="protein sequence ID" value="OQP43439.1"/>
    <property type="molecule type" value="Genomic_DNA"/>
</dbReference>
<sequence>MMDLILAIFKAGVGAHPFLTNRQQDECIRYIFCGVDKVEKVIQGILHLYPSLRDNPDMEMPLGILLRSLLMDGILHMKAKSIASQLDNTNQDAVYSELKEYCLAVLNDATNFFVEEIYRSQTMSSEQKADTAARFVQPFSRAFDLSAERPKIRQEYKLNLNRIAKEHITGGTEPTDAIYNLYSFYSKYDHLSHFTGLSNRISDNHKANKINLGILLIAMYLRDLLALAYNFDGASEGLLEIIEELSDAILNVNPDEFGEVEKT</sequence>
<dbReference type="STRING" id="354355.SAMN05660816_03418"/>
<dbReference type="RefSeq" id="WP_081203101.1">
    <property type="nucleotide sequence ID" value="NZ_FOCZ01000006.1"/>
</dbReference>
<organism evidence="1 2">
    <name type="scientific">Niastella yeongjuensis</name>
    <dbReference type="NCBI Taxonomy" id="354355"/>
    <lineage>
        <taxon>Bacteria</taxon>
        <taxon>Pseudomonadati</taxon>
        <taxon>Bacteroidota</taxon>
        <taxon>Chitinophagia</taxon>
        <taxon>Chitinophagales</taxon>
        <taxon>Chitinophagaceae</taxon>
        <taxon>Niastella</taxon>
    </lineage>
</organism>
<dbReference type="Proteomes" id="UP000192610">
    <property type="component" value="Unassembled WGS sequence"/>
</dbReference>
<evidence type="ECO:0000313" key="2">
    <source>
        <dbReference type="Proteomes" id="UP000192610"/>
    </source>
</evidence>
<dbReference type="OrthoDB" id="9990459at2"/>
<keyword evidence="2" id="KW-1185">Reference proteome</keyword>
<name>A0A1V9EBE4_9BACT</name>
<gene>
    <name evidence="1" type="ORF">A4H97_33955</name>
</gene>
<comment type="caution">
    <text evidence="1">The sequence shown here is derived from an EMBL/GenBank/DDBJ whole genome shotgun (WGS) entry which is preliminary data.</text>
</comment>
<proteinExistence type="predicted"/>